<name>A0ABQ1K805_9GAMM</name>
<dbReference type="Pfam" id="PF11306">
    <property type="entry name" value="DUF3108"/>
    <property type="match status" value="1"/>
</dbReference>
<evidence type="ECO:0000313" key="3">
    <source>
        <dbReference type="Proteomes" id="UP000629025"/>
    </source>
</evidence>
<gene>
    <name evidence="2" type="ORF">GCM10011352_14490</name>
</gene>
<keyword evidence="1" id="KW-0732">Signal</keyword>
<dbReference type="InterPro" id="IPR021457">
    <property type="entry name" value="DUF3108"/>
</dbReference>
<dbReference type="Gene3D" id="2.40.360.20">
    <property type="match status" value="1"/>
</dbReference>
<evidence type="ECO:0000256" key="1">
    <source>
        <dbReference type="SAM" id="SignalP"/>
    </source>
</evidence>
<protein>
    <submittedName>
        <fullName evidence="2">Dehydrogenase</fullName>
    </submittedName>
</protein>
<feature type="signal peptide" evidence="1">
    <location>
        <begin position="1"/>
        <end position="22"/>
    </location>
</feature>
<keyword evidence="3" id="KW-1185">Reference proteome</keyword>
<dbReference type="Proteomes" id="UP000629025">
    <property type="component" value="Unassembled WGS sequence"/>
</dbReference>
<accession>A0ABQ1K805</accession>
<proteinExistence type="predicted"/>
<dbReference type="RefSeq" id="WP_188746843.1">
    <property type="nucleotide sequence ID" value="NZ_BMIJ01000003.1"/>
</dbReference>
<evidence type="ECO:0000313" key="2">
    <source>
        <dbReference type="EMBL" id="GGB89577.1"/>
    </source>
</evidence>
<organism evidence="2 3">
    <name type="scientific">Marinobacterium zhoushanense</name>
    <dbReference type="NCBI Taxonomy" id="1679163"/>
    <lineage>
        <taxon>Bacteria</taxon>
        <taxon>Pseudomonadati</taxon>
        <taxon>Pseudomonadota</taxon>
        <taxon>Gammaproteobacteria</taxon>
        <taxon>Oceanospirillales</taxon>
        <taxon>Oceanospirillaceae</taxon>
        <taxon>Marinobacterium</taxon>
    </lineage>
</organism>
<comment type="caution">
    <text evidence="2">The sequence shown here is derived from an EMBL/GenBank/DDBJ whole genome shotgun (WGS) entry which is preliminary data.</text>
</comment>
<dbReference type="EMBL" id="BMIJ01000003">
    <property type="protein sequence ID" value="GGB89577.1"/>
    <property type="molecule type" value="Genomic_DNA"/>
</dbReference>
<sequence>MRKGLSTLLISLALSQSGLAQAASLQSFRATYSATLDGSVAISADAVRELKQLEDGSWIFNSSADAVLAKQHEESHFTYSDEQIRPLSYLYRREVLGKERRVELEFDWPRQRVKTTVEDKPWHMRIPGNTQDKLSYQLQLRKDLAAGRTELSYSVADGGLLSEYRFKVLGEERVTTPDGDYDAIKVERIRDESSGRTTHIWFAPALGYLIVKLYQTESDGREYGLLLNHLEQR</sequence>
<feature type="chain" id="PRO_5045393857" evidence="1">
    <location>
        <begin position="23"/>
        <end position="233"/>
    </location>
</feature>
<reference evidence="3" key="1">
    <citation type="journal article" date="2019" name="Int. J. Syst. Evol. Microbiol.">
        <title>The Global Catalogue of Microorganisms (GCM) 10K type strain sequencing project: providing services to taxonomists for standard genome sequencing and annotation.</title>
        <authorList>
            <consortium name="The Broad Institute Genomics Platform"/>
            <consortium name="The Broad Institute Genome Sequencing Center for Infectious Disease"/>
            <person name="Wu L."/>
            <person name="Ma J."/>
        </authorList>
    </citation>
    <scope>NUCLEOTIDE SEQUENCE [LARGE SCALE GENOMIC DNA]</scope>
    <source>
        <strain evidence="3">CGMCC 1.15341</strain>
    </source>
</reference>